<reference evidence="4" key="1">
    <citation type="journal article" date="2019" name="Int. J. Syst. Evol. Microbiol.">
        <title>The Global Catalogue of Microorganisms (GCM) 10K type strain sequencing project: providing services to taxonomists for standard genome sequencing and annotation.</title>
        <authorList>
            <consortium name="The Broad Institute Genomics Platform"/>
            <consortium name="The Broad Institute Genome Sequencing Center for Infectious Disease"/>
            <person name="Wu L."/>
            <person name="Ma J."/>
        </authorList>
    </citation>
    <scope>NUCLEOTIDE SEQUENCE [LARGE SCALE GENOMIC DNA]</scope>
    <source>
        <strain evidence="4">JCM 18424</strain>
    </source>
</reference>
<dbReference type="RefSeq" id="WP_077925652.1">
    <property type="nucleotide sequence ID" value="NZ_BAABKE010000005.1"/>
</dbReference>
<organism evidence="3 4">
    <name type="scientific">Wohlfahrtiimonas larvae</name>
    <dbReference type="NCBI Taxonomy" id="1157986"/>
    <lineage>
        <taxon>Bacteria</taxon>
        <taxon>Pseudomonadati</taxon>
        <taxon>Pseudomonadota</taxon>
        <taxon>Gammaproteobacteria</taxon>
        <taxon>Cardiobacteriales</taxon>
        <taxon>Ignatzschineriaceae</taxon>
        <taxon>Wohlfahrtiimonas</taxon>
    </lineage>
</organism>
<feature type="transmembrane region" description="Helical" evidence="1">
    <location>
        <begin position="208"/>
        <end position="227"/>
    </location>
</feature>
<evidence type="ECO:0000256" key="1">
    <source>
        <dbReference type="SAM" id="Phobius"/>
    </source>
</evidence>
<sequence>MKLITLCFPIYNEEDNITRLYTEILTIIAPLQESYQFKLLFINDGSTDSSLEIIHTLQSSDNRVQYIDFSRNFGKDIALTAAFDHAEGDAIIIMDADLQHPPELIPQMIAEWEQGYHDVYGQRIARQQESFVRIYTSRIYYKVLNKISKHTVLQGSGDFRLLDRVCITALQKMTETQRYTTGMFTWIGYRKKAIPYTAQPRFAGTSKWRWPNLFSLAFNGILSYSIIPLRIASAIGIFTALLSLLYMIYIICTTLFFGNPIPGYPTIICLILFIGGIQLLAIGIVGEYIDKIHIEVKKRPNYLIQTITMGPNTP</sequence>
<evidence type="ECO:0000259" key="2">
    <source>
        <dbReference type="Pfam" id="PF00535"/>
    </source>
</evidence>
<dbReference type="Pfam" id="PF00535">
    <property type="entry name" value="Glycos_transf_2"/>
    <property type="match status" value="1"/>
</dbReference>
<keyword evidence="1" id="KW-1133">Transmembrane helix</keyword>
<dbReference type="EMBL" id="BAABKE010000005">
    <property type="protein sequence ID" value="GAA5101570.1"/>
    <property type="molecule type" value="Genomic_DNA"/>
</dbReference>
<proteinExistence type="predicted"/>
<dbReference type="InterPro" id="IPR029044">
    <property type="entry name" value="Nucleotide-diphossugar_trans"/>
</dbReference>
<evidence type="ECO:0000313" key="3">
    <source>
        <dbReference type="EMBL" id="GAA5101570.1"/>
    </source>
</evidence>
<keyword evidence="4" id="KW-1185">Reference proteome</keyword>
<dbReference type="Proteomes" id="UP001500631">
    <property type="component" value="Unassembled WGS sequence"/>
</dbReference>
<dbReference type="CDD" id="cd04187">
    <property type="entry name" value="DPM1_like_bac"/>
    <property type="match status" value="1"/>
</dbReference>
<dbReference type="Gene3D" id="3.90.550.10">
    <property type="entry name" value="Spore Coat Polysaccharide Biosynthesis Protein SpsA, Chain A"/>
    <property type="match status" value="1"/>
</dbReference>
<protein>
    <submittedName>
        <fullName evidence="3">Glycosyltransferase family 2 protein</fullName>
    </submittedName>
</protein>
<dbReference type="InterPro" id="IPR001173">
    <property type="entry name" value="Glyco_trans_2-like"/>
</dbReference>
<dbReference type="PANTHER" id="PTHR48090:SF8">
    <property type="entry name" value="GLYCOSYLTRANSFERASE CSBB-RELATED"/>
    <property type="match status" value="1"/>
</dbReference>
<comment type="caution">
    <text evidence="3">The sequence shown here is derived from an EMBL/GenBank/DDBJ whole genome shotgun (WGS) entry which is preliminary data.</text>
</comment>
<accession>A0ABP9MX06</accession>
<keyword evidence="1" id="KW-0812">Transmembrane</keyword>
<feature type="transmembrane region" description="Helical" evidence="1">
    <location>
        <begin position="264"/>
        <end position="289"/>
    </location>
</feature>
<dbReference type="SUPFAM" id="SSF53448">
    <property type="entry name" value="Nucleotide-diphospho-sugar transferases"/>
    <property type="match status" value="1"/>
</dbReference>
<evidence type="ECO:0000313" key="4">
    <source>
        <dbReference type="Proteomes" id="UP001500631"/>
    </source>
</evidence>
<gene>
    <name evidence="3" type="ORF">GCM10023338_17840</name>
</gene>
<feature type="transmembrane region" description="Helical" evidence="1">
    <location>
        <begin position="234"/>
        <end position="258"/>
    </location>
</feature>
<feature type="domain" description="Glycosyltransferase 2-like" evidence="2">
    <location>
        <begin position="6"/>
        <end position="164"/>
    </location>
</feature>
<dbReference type="PANTHER" id="PTHR48090">
    <property type="entry name" value="UNDECAPRENYL-PHOSPHATE 4-DEOXY-4-FORMAMIDO-L-ARABINOSE TRANSFERASE-RELATED"/>
    <property type="match status" value="1"/>
</dbReference>
<name>A0ABP9MX06_9GAMM</name>
<dbReference type="InterPro" id="IPR050256">
    <property type="entry name" value="Glycosyltransferase_2"/>
</dbReference>
<keyword evidence="1" id="KW-0472">Membrane</keyword>